<evidence type="ECO:0000313" key="3">
    <source>
        <dbReference type="Proteomes" id="UP000682733"/>
    </source>
</evidence>
<accession>A0A8S2PKS3</accession>
<comment type="caution">
    <text evidence="2">The sequence shown here is derived from an EMBL/GenBank/DDBJ whole genome shotgun (WGS) entry which is preliminary data.</text>
</comment>
<dbReference type="Proteomes" id="UP000677228">
    <property type="component" value="Unassembled WGS sequence"/>
</dbReference>
<evidence type="ECO:0000313" key="1">
    <source>
        <dbReference type="EMBL" id="CAF1246216.1"/>
    </source>
</evidence>
<sequence length="219" mass="25677">YSYGLLKLGKCCKPIDFMYMENLSSMFVTESLKLGIIDFANEINLNRLEILKFEENKQKFKDENVFVLLDGILLLNENYSTKVLEILQIYTIDNLYMSINSRRRHNSFKLLEKARQNQDLPDSIFYKSEVAKAGFALSRSTNKKPIIKFMQDQTNNGMELPIDTVNALENEIGNEGVLQIFYNISKNKQIIQYDLLNKLIEIFNPNRNQFIFFKKIHSF</sequence>
<proteinExistence type="predicted"/>
<organism evidence="2 3">
    <name type="scientific">Didymodactylos carnosus</name>
    <dbReference type="NCBI Taxonomy" id="1234261"/>
    <lineage>
        <taxon>Eukaryota</taxon>
        <taxon>Metazoa</taxon>
        <taxon>Spiralia</taxon>
        <taxon>Gnathifera</taxon>
        <taxon>Rotifera</taxon>
        <taxon>Eurotatoria</taxon>
        <taxon>Bdelloidea</taxon>
        <taxon>Philodinida</taxon>
        <taxon>Philodinidae</taxon>
        <taxon>Didymodactylos</taxon>
    </lineage>
</organism>
<feature type="non-terminal residue" evidence="2">
    <location>
        <position position="1"/>
    </location>
</feature>
<reference evidence="2" key="1">
    <citation type="submission" date="2021-02" db="EMBL/GenBank/DDBJ databases">
        <authorList>
            <person name="Nowell W R."/>
        </authorList>
    </citation>
    <scope>NUCLEOTIDE SEQUENCE</scope>
</reference>
<dbReference type="Proteomes" id="UP000682733">
    <property type="component" value="Unassembled WGS sequence"/>
</dbReference>
<dbReference type="AlphaFoldDB" id="A0A8S2PKS3"/>
<name>A0A8S2PKS3_9BILA</name>
<evidence type="ECO:0000313" key="2">
    <source>
        <dbReference type="EMBL" id="CAF4053874.1"/>
    </source>
</evidence>
<dbReference type="EMBL" id="CAJNOK010016478">
    <property type="protein sequence ID" value="CAF1246216.1"/>
    <property type="molecule type" value="Genomic_DNA"/>
</dbReference>
<protein>
    <submittedName>
        <fullName evidence="2">Uncharacterized protein</fullName>
    </submittedName>
</protein>
<gene>
    <name evidence="1" type="ORF">OVA965_LOCUS26060</name>
    <name evidence="2" type="ORF">TMI583_LOCUS26793</name>
</gene>
<dbReference type="EMBL" id="CAJOBA010038027">
    <property type="protein sequence ID" value="CAF4053874.1"/>
    <property type="molecule type" value="Genomic_DNA"/>
</dbReference>